<dbReference type="PANTHER" id="PTHR33164:SF64">
    <property type="entry name" value="TRANSCRIPTIONAL REGULATOR SLYA"/>
    <property type="match status" value="1"/>
</dbReference>
<dbReference type="InterPro" id="IPR036388">
    <property type="entry name" value="WH-like_DNA-bd_sf"/>
</dbReference>
<dbReference type="InterPro" id="IPR039422">
    <property type="entry name" value="MarR/SlyA-like"/>
</dbReference>
<gene>
    <name evidence="5" type="ORF">MTR66_12740</name>
</gene>
<sequence>MPNRESLYAALPAQILSLARSWRQLADRVLASLEISNSTGYALLHLERLGEGVRQSDLAREIGITEASLVRTLQHLERIELVQREADPDDGRAKTLRLTGEGRRLARLIDARLIELRRELLDGISSEDLQTALGVLERVSSGIAERRPR</sequence>
<keyword evidence="3" id="KW-0804">Transcription</keyword>
<dbReference type="Pfam" id="PF12802">
    <property type="entry name" value="MarR_2"/>
    <property type="match status" value="1"/>
</dbReference>
<dbReference type="PRINTS" id="PR00598">
    <property type="entry name" value="HTHMARR"/>
</dbReference>
<keyword evidence="1" id="KW-0805">Transcription regulation</keyword>
<dbReference type="RefSeq" id="WP_243921597.1">
    <property type="nucleotide sequence ID" value="NZ_JALHLG010000016.1"/>
</dbReference>
<dbReference type="Gene3D" id="1.10.10.10">
    <property type="entry name" value="Winged helix-like DNA-binding domain superfamily/Winged helix DNA-binding domain"/>
    <property type="match status" value="1"/>
</dbReference>
<dbReference type="PROSITE" id="PS50995">
    <property type="entry name" value="HTH_MARR_2"/>
    <property type="match status" value="1"/>
</dbReference>
<keyword evidence="6" id="KW-1185">Reference proteome</keyword>
<organism evidence="5 6">
    <name type="scientific">Novosphingobium beihaiensis</name>
    <dbReference type="NCBI Taxonomy" id="2930389"/>
    <lineage>
        <taxon>Bacteria</taxon>
        <taxon>Pseudomonadati</taxon>
        <taxon>Pseudomonadota</taxon>
        <taxon>Alphaproteobacteria</taxon>
        <taxon>Sphingomonadales</taxon>
        <taxon>Sphingomonadaceae</taxon>
        <taxon>Novosphingobium</taxon>
    </lineage>
</organism>
<evidence type="ECO:0000313" key="5">
    <source>
        <dbReference type="EMBL" id="MCJ2187680.1"/>
    </source>
</evidence>
<evidence type="ECO:0000313" key="6">
    <source>
        <dbReference type="Proteomes" id="UP001202281"/>
    </source>
</evidence>
<evidence type="ECO:0000256" key="2">
    <source>
        <dbReference type="ARBA" id="ARBA00023125"/>
    </source>
</evidence>
<dbReference type="InterPro" id="IPR023187">
    <property type="entry name" value="Tscrpt_reg_MarR-type_CS"/>
</dbReference>
<protein>
    <submittedName>
        <fullName evidence="5">MarR family transcriptional regulator</fullName>
    </submittedName>
</protein>
<accession>A0ABT0BRU7</accession>
<name>A0ABT0BRU7_9SPHN</name>
<dbReference type="PROSITE" id="PS01117">
    <property type="entry name" value="HTH_MARR_1"/>
    <property type="match status" value="1"/>
</dbReference>
<evidence type="ECO:0000256" key="3">
    <source>
        <dbReference type="ARBA" id="ARBA00023163"/>
    </source>
</evidence>
<feature type="domain" description="HTH marR-type" evidence="4">
    <location>
        <begin position="8"/>
        <end position="141"/>
    </location>
</feature>
<evidence type="ECO:0000256" key="1">
    <source>
        <dbReference type="ARBA" id="ARBA00023015"/>
    </source>
</evidence>
<dbReference type="SMART" id="SM00347">
    <property type="entry name" value="HTH_MARR"/>
    <property type="match status" value="1"/>
</dbReference>
<evidence type="ECO:0000259" key="4">
    <source>
        <dbReference type="PROSITE" id="PS50995"/>
    </source>
</evidence>
<dbReference type="PANTHER" id="PTHR33164">
    <property type="entry name" value="TRANSCRIPTIONAL REGULATOR, MARR FAMILY"/>
    <property type="match status" value="1"/>
</dbReference>
<dbReference type="InterPro" id="IPR000835">
    <property type="entry name" value="HTH_MarR-typ"/>
</dbReference>
<proteinExistence type="predicted"/>
<dbReference type="EMBL" id="JALHLG010000016">
    <property type="protein sequence ID" value="MCJ2187680.1"/>
    <property type="molecule type" value="Genomic_DNA"/>
</dbReference>
<dbReference type="Proteomes" id="UP001202281">
    <property type="component" value="Unassembled WGS sequence"/>
</dbReference>
<dbReference type="SUPFAM" id="SSF46785">
    <property type="entry name" value="Winged helix' DNA-binding domain"/>
    <property type="match status" value="1"/>
</dbReference>
<keyword evidence="2" id="KW-0238">DNA-binding</keyword>
<comment type="caution">
    <text evidence="5">The sequence shown here is derived from an EMBL/GenBank/DDBJ whole genome shotgun (WGS) entry which is preliminary data.</text>
</comment>
<dbReference type="InterPro" id="IPR036390">
    <property type="entry name" value="WH_DNA-bd_sf"/>
</dbReference>
<reference evidence="5 6" key="1">
    <citation type="submission" date="2022-04" db="EMBL/GenBank/DDBJ databases">
        <title>Identification of a novel bacterium isolated from mangrove sediments.</title>
        <authorList>
            <person name="Pan X."/>
        </authorList>
    </citation>
    <scope>NUCLEOTIDE SEQUENCE [LARGE SCALE GENOMIC DNA]</scope>
    <source>
        <strain evidence="5 6">B2638</strain>
    </source>
</reference>